<comment type="caution">
    <text evidence="2">The sequence shown here is derived from an EMBL/GenBank/DDBJ whole genome shotgun (WGS) entry which is preliminary data.</text>
</comment>
<dbReference type="STRING" id="3476.A0A2P5CBR7"/>
<reference evidence="3" key="1">
    <citation type="submission" date="2016-06" db="EMBL/GenBank/DDBJ databases">
        <title>Parallel loss of symbiosis genes in relatives of nitrogen-fixing non-legume Parasponia.</title>
        <authorList>
            <person name="Van Velzen R."/>
            <person name="Holmer R."/>
            <person name="Bu F."/>
            <person name="Rutten L."/>
            <person name="Van Zeijl A."/>
            <person name="Liu W."/>
            <person name="Santuari L."/>
            <person name="Cao Q."/>
            <person name="Sharma T."/>
            <person name="Shen D."/>
            <person name="Roswanjaya Y."/>
            <person name="Wardhani T."/>
            <person name="Kalhor M.S."/>
            <person name="Jansen J."/>
            <person name="Van den Hoogen J."/>
            <person name="Gungor B."/>
            <person name="Hartog M."/>
            <person name="Hontelez J."/>
            <person name="Verver J."/>
            <person name="Yang W.-C."/>
            <person name="Schijlen E."/>
            <person name="Repin R."/>
            <person name="Schilthuizen M."/>
            <person name="Schranz E."/>
            <person name="Heidstra R."/>
            <person name="Miyata K."/>
            <person name="Fedorova E."/>
            <person name="Kohlen W."/>
            <person name="Bisseling T."/>
            <person name="Smit S."/>
            <person name="Geurts R."/>
        </authorList>
    </citation>
    <scope>NUCLEOTIDE SEQUENCE [LARGE SCALE GENOMIC DNA]</scope>
    <source>
        <strain evidence="3">cv. WU1-14</strain>
    </source>
</reference>
<dbReference type="EMBL" id="JXTB01000149">
    <property type="protein sequence ID" value="PON58471.1"/>
    <property type="molecule type" value="Genomic_DNA"/>
</dbReference>
<feature type="region of interest" description="Disordered" evidence="1">
    <location>
        <begin position="336"/>
        <end position="375"/>
    </location>
</feature>
<keyword evidence="3" id="KW-1185">Reference proteome</keyword>
<dbReference type="OrthoDB" id="1939712at2759"/>
<dbReference type="Proteomes" id="UP000237105">
    <property type="component" value="Unassembled WGS sequence"/>
</dbReference>
<evidence type="ECO:0000313" key="3">
    <source>
        <dbReference type="Proteomes" id="UP000237105"/>
    </source>
</evidence>
<gene>
    <name evidence="2" type="ORF">PanWU01x14_166830</name>
</gene>
<protein>
    <recommendedName>
        <fullName evidence="4">Protein LNK3</fullName>
    </recommendedName>
</protein>
<accession>A0A2P5CBR7</accession>
<feature type="compositionally biased region" description="Polar residues" evidence="1">
    <location>
        <begin position="352"/>
        <end position="370"/>
    </location>
</feature>
<dbReference type="GO" id="GO:0007623">
    <property type="term" value="P:circadian rhythm"/>
    <property type="evidence" value="ECO:0007669"/>
    <property type="project" value="InterPro"/>
</dbReference>
<organism evidence="2 3">
    <name type="scientific">Parasponia andersonii</name>
    <name type="common">Sponia andersonii</name>
    <dbReference type="NCBI Taxonomy" id="3476"/>
    <lineage>
        <taxon>Eukaryota</taxon>
        <taxon>Viridiplantae</taxon>
        <taxon>Streptophyta</taxon>
        <taxon>Embryophyta</taxon>
        <taxon>Tracheophyta</taxon>
        <taxon>Spermatophyta</taxon>
        <taxon>Magnoliopsida</taxon>
        <taxon>eudicotyledons</taxon>
        <taxon>Gunneridae</taxon>
        <taxon>Pentapetalae</taxon>
        <taxon>rosids</taxon>
        <taxon>fabids</taxon>
        <taxon>Rosales</taxon>
        <taxon>Cannabaceae</taxon>
        <taxon>Parasponia</taxon>
    </lineage>
</organism>
<sequence>MEWCFGSGVDDLIVPEDGGLSDRLPSPDSWSKWGIGAFESVPSCYKNGAFDQKFTAEEYNFNETSLYDEVEMEDSVYDKYQSSTSSACEGLSYETFQRNGASSNRSNYQLALAGSGQIDDIYLSSLLEDLPGIENLDKSFCSSPKSQFDVMKSDNILKDMTLNSQNTSSDVQSLGSSRYLKTRAYSPPLGSRQDGSTASKFVAHNSQQKDFPPVQASSIEASVASEHSSMNKQIDEETSFEEAVLQELKMVMNQLTEKTRISFRDALYRLANNSKQHHMKQNKDGELSVENPSLWALDTETRSGAKRATEAETNIIDRAIANLMFNKKDFNIRDLPEASSSNSEEEIGGVTEPSSDNQSYTSQIQHSNGHQILPDDAEVPILGQMYPCLMENMRTGFQGNGAGNKSMVLEFGSMSG</sequence>
<dbReference type="GO" id="GO:0006355">
    <property type="term" value="P:regulation of DNA-templated transcription"/>
    <property type="evidence" value="ECO:0007669"/>
    <property type="project" value="InterPro"/>
</dbReference>
<dbReference type="PANTHER" id="PTHR33334:SF10">
    <property type="entry name" value="PROTEIN LNK4"/>
    <property type="match status" value="1"/>
</dbReference>
<evidence type="ECO:0000256" key="1">
    <source>
        <dbReference type="SAM" id="MobiDB-lite"/>
    </source>
</evidence>
<proteinExistence type="predicted"/>
<evidence type="ECO:0008006" key="4">
    <source>
        <dbReference type="Google" id="ProtNLM"/>
    </source>
</evidence>
<dbReference type="AlphaFoldDB" id="A0A2P5CBR7"/>
<dbReference type="InterPro" id="IPR039928">
    <property type="entry name" value="LNK"/>
</dbReference>
<name>A0A2P5CBR7_PARAD</name>
<dbReference type="PANTHER" id="PTHR33334">
    <property type="entry name" value="PROTEIN LNK1"/>
    <property type="match status" value="1"/>
</dbReference>
<evidence type="ECO:0000313" key="2">
    <source>
        <dbReference type="EMBL" id="PON58471.1"/>
    </source>
</evidence>